<dbReference type="SUPFAM" id="SSF51735">
    <property type="entry name" value="NAD(P)-binding Rossmann-fold domains"/>
    <property type="match status" value="1"/>
</dbReference>
<dbReference type="PANTHER" id="PTHR45348:SF2">
    <property type="entry name" value="ZINC-TYPE ALCOHOL DEHYDROGENASE-LIKE PROTEIN C2E1P3.01"/>
    <property type="match status" value="1"/>
</dbReference>
<dbReference type="InterPro" id="IPR013154">
    <property type="entry name" value="ADH-like_N"/>
</dbReference>
<dbReference type="PANTHER" id="PTHR45348">
    <property type="entry name" value="HYPOTHETICAL OXIDOREDUCTASE (EUROFUNG)"/>
    <property type="match status" value="1"/>
</dbReference>
<proteinExistence type="predicted"/>
<dbReference type="EMBL" id="BAABLP010000002">
    <property type="protein sequence ID" value="GAA4740530.1"/>
    <property type="molecule type" value="Genomic_DNA"/>
</dbReference>
<dbReference type="InterPro" id="IPR020843">
    <property type="entry name" value="ER"/>
</dbReference>
<accession>A0ABP8YXJ5</accession>
<dbReference type="SUPFAM" id="SSF50129">
    <property type="entry name" value="GroES-like"/>
    <property type="match status" value="1"/>
</dbReference>
<reference evidence="3" key="1">
    <citation type="journal article" date="2019" name="Int. J. Syst. Evol. Microbiol.">
        <title>The Global Catalogue of Microorganisms (GCM) 10K type strain sequencing project: providing services to taxonomists for standard genome sequencing and annotation.</title>
        <authorList>
            <consortium name="The Broad Institute Genomics Platform"/>
            <consortium name="The Broad Institute Genome Sequencing Center for Infectious Disease"/>
            <person name="Wu L."/>
            <person name="Ma J."/>
        </authorList>
    </citation>
    <scope>NUCLEOTIDE SEQUENCE [LARGE SCALE GENOMIC DNA]</scope>
    <source>
        <strain evidence="3">JCM 19015</strain>
    </source>
</reference>
<dbReference type="SMART" id="SM00829">
    <property type="entry name" value="PKS_ER"/>
    <property type="match status" value="1"/>
</dbReference>
<dbReference type="RefSeq" id="WP_345479844.1">
    <property type="nucleotide sequence ID" value="NZ_BAABLP010000002.1"/>
</dbReference>
<organism evidence="2 3">
    <name type="scientific">Amnibacterium soli</name>
    <dbReference type="NCBI Taxonomy" id="1282736"/>
    <lineage>
        <taxon>Bacteria</taxon>
        <taxon>Bacillati</taxon>
        <taxon>Actinomycetota</taxon>
        <taxon>Actinomycetes</taxon>
        <taxon>Micrococcales</taxon>
        <taxon>Microbacteriaceae</taxon>
        <taxon>Amnibacterium</taxon>
    </lineage>
</organism>
<dbReference type="Gene3D" id="3.40.50.720">
    <property type="entry name" value="NAD(P)-binding Rossmann-like Domain"/>
    <property type="match status" value="1"/>
</dbReference>
<protein>
    <recommendedName>
        <fullName evidence="1">Enoyl reductase (ER) domain-containing protein</fullName>
    </recommendedName>
</protein>
<evidence type="ECO:0000313" key="2">
    <source>
        <dbReference type="EMBL" id="GAA4740530.1"/>
    </source>
</evidence>
<evidence type="ECO:0000259" key="1">
    <source>
        <dbReference type="SMART" id="SM00829"/>
    </source>
</evidence>
<comment type="caution">
    <text evidence="2">The sequence shown here is derived from an EMBL/GenBank/DDBJ whole genome shotgun (WGS) entry which is preliminary data.</text>
</comment>
<feature type="domain" description="Enoyl reductase (ER)" evidence="1">
    <location>
        <begin position="12"/>
        <end position="370"/>
    </location>
</feature>
<keyword evidence="3" id="KW-1185">Reference proteome</keyword>
<dbReference type="Pfam" id="PF08240">
    <property type="entry name" value="ADH_N"/>
    <property type="match status" value="1"/>
</dbReference>
<gene>
    <name evidence="2" type="ORF">GCM10025783_09340</name>
</gene>
<dbReference type="InterPro" id="IPR011032">
    <property type="entry name" value="GroES-like_sf"/>
</dbReference>
<dbReference type="CDD" id="cd08249">
    <property type="entry name" value="enoyl_reductase_like"/>
    <property type="match status" value="1"/>
</dbReference>
<dbReference type="Proteomes" id="UP001500121">
    <property type="component" value="Unassembled WGS sequence"/>
</dbReference>
<dbReference type="InterPro" id="IPR036291">
    <property type="entry name" value="NAD(P)-bd_dom_sf"/>
</dbReference>
<name>A0ABP8YXJ5_9MICO</name>
<dbReference type="Gene3D" id="3.90.180.10">
    <property type="entry name" value="Medium-chain alcohol dehydrogenases, catalytic domain"/>
    <property type="match status" value="1"/>
</dbReference>
<dbReference type="InterPro" id="IPR047122">
    <property type="entry name" value="Trans-enoyl_RdTase-like"/>
</dbReference>
<sequence>MTDDTALWLDRGGDLRVGPAATPVPEAHQILVRTEAVAINPVDWIVQTIGSLIYAWLSRPAVLGEDVAGEVVAVGSGVTRFRVGDRVLGLAVGTEKDRNRPEEGAFRSSTLLSEDLAAPIPEGMAAADAVVLPLTLSTAATGLFEQGQLGLRLPTTADAAGERESVVIWGAATAVGLNAVQLAVAAGYDVVATASPTNAALLLELGAREVLDRRDAAVVDRVVAALAGRRLAGVLAIGTGSTARGVEIATRADGAKRVASASTAVSFERIRPGRTAVPRALPSMLRMAGVEVPVRMRARRAGVRVSTVWGSALRHSAVGPAIWRDFLPAALAEGRYRALPEPLVAGTGLEAVPDALELQRRGVSARKVVVTL</sequence>
<evidence type="ECO:0000313" key="3">
    <source>
        <dbReference type="Proteomes" id="UP001500121"/>
    </source>
</evidence>